<dbReference type="FunFam" id="3.20.20.70:FF:000059">
    <property type="entry name" value="N-ethylmaleimide reductase, FMN-linked"/>
    <property type="match status" value="1"/>
</dbReference>
<name>A0A1R0FAP2_9HYPH</name>
<keyword evidence="6" id="KW-1185">Reference proteome</keyword>
<dbReference type="EMBL" id="LXYT01000001">
    <property type="protein sequence ID" value="OLY44020.1"/>
    <property type="molecule type" value="Genomic_DNA"/>
</dbReference>
<evidence type="ECO:0000256" key="2">
    <source>
        <dbReference type="ARBA" id="ARBA00005979"/>
    </source>
</evidence>
<accession>A0A1R0FAP2</accession>
<dbReference type="Proteomes" id="UP000187344">
    <property type="component" value="Unassembled WGS sequence"/>
</dbReference>
<dbReference type="PANTHER" id="PTHR22893:SF91">
    <property type="entry name" value="NADPH DEHYDROGENASE 2-RELATED"/>
    <property type="match status" value="1"/>
</dbReference>
<feature type="domain" description="NADH:flavin oxidoreductase/NADH oxidase N-terminal" evidence="4">
    <location>
        <begin position="3"/>
        <end position="347"/>
    </location>
</feature>
<dbReference type="CDD" id="cd02933">
    <property type="entry name" value="OYE_like_FMN"/>
    <property type="match status" value="1"/>
</dbReference>
<organism evidence="5 6">
    <name type="scientific">Bartonella apis</name>
    <dbReference type="NCBI Taxonomy" id="1686310"/>
    <lineage>
        <taxon>Bacteria</taxon>
        <taxon>Pseudomonadati</taxon>
        <taxon>Pseudomonadota</taxon>
        <taxon>Alphaproteobacteria</taxon>
        <taxon>Hyphomicrobiales</taxon>
        <taxon>Bartonellaceae</taxon>
        <taxon>Bartonella</taxon>
    </lineage>
</organism>
<comment type="similarity">
    <text evidence="2">Belongs to the NADH:flavin oxidoreductase/NADH oxidase family.</text>
</comment>
<dbReference type="AlphaFoldDB" id="A0A1R0FAP2"/>
<evidence type="ECO:0000313" key="5">
    <source>
        <dbReference type="EMBL" id="OLY44020.1"/>
    </source>
</evidence>
<dbReference type="InterPro" id="IPR013785">
    <property type="entry name" value="Aldolase_TIM"/>
</dbReference>
<gene>
    <name evidence="5" type="ORF">PEB0149_014720</name>
</gene>
<keyword evidence="3 5" id="KW-0560">Oxidoreductase</keyword>
<dbReference type="PANTHER" id="PTHR22893">
    <property type="entry name" value="NADH OXIDOREDUCTASE-RELATED"/>
    <property type="match status" value="1"/>
</dbReference>
<sequence>MTSLFDPIKAGDLVLKNRIAMAPLTRARSPNATPNDLNVVYYRQRSTAGLIVSEGTAISQQGQGNIDVPGLYEKAQLAGWKKVTDAVHEAGGKIVAQLWHTGRISHSSLQPSGKPPVAPSALQAKARTYIKDKNGQGEFVQTSTPRALDASEIPGIVDDYRKAARNAVDIAGFDGVEIHSANGYLLDQFLRSESNHRTDEFGGSIENRCRFPLLVAEAVAKEIGGGRTGIRISPVTPANDAHDPDPQPLFDFYVDALAAYELAFIHLIEGATGGDRNYTEADYAFDYKRLKHVYRDAGGNGAWMVNNGYTAEMAEKAVGSGYADIVSFGRPFIANPDLVRRIKEHAPWNEVDQTTLYGGNEKGYTDYPTLG</sequence>
<dbReference type="GO" id="GO:0005829">
    <property type="term" value="C:cytosol"/>
    <property type="evidence" value="ECO:0007669"/>
    <property type="project" value="UniProtKB-ARBA"/>
</dbReference>
<dbReference type="GO" id="GO:0016628">
    <property type="term" value="F:oxidoreductase activity, acting on the CH-CH group of donors, NAD or NADP as acceptor"/>
    <property type="evidence" value="ECO:0007669"/>
    <property type="project" value="UniProtKB-ARBA"/>
</dbReference>
<evidence type="ECO:0000313" key="6">
    <source>
        <dbReference type="Proteomes" id="UP000187344"/>
    </source>
</evidence>
<dbReference type="EC" id="1.-.-.-" evidence="5"/>
<dbReference type="Pfam" id="PF00724">
    <property type="entry name" value="Oxidored_FMN"/>
    <property type="match status" value="1"/>
</dbReference>
<reference evidence="5 6" key="1">
    <citation type="submission" date="2016-12" db="EMBL/GenBank/DDBJ databases">
        <title>Comparative genomics of Bartonella apis.</title>
        <authorList>
            <person name="Engel P."/>
        </authorList>
    </citation>
    <scope>NUCLEOTIDE SEQUENCE [LARGE SCALE GENOMIC DNA]</scope>
    <source>
        <strain evidence="5 6">PEB0149</strain>
    </source>
</reference>
<dbReference type="GO" id="GO:0010181">
    <property type="term" value="F:FMN binding"/>
    <property type="evidence" value="ECO:0007669"/>
    <property type="project" value="InterPro"/>
</dbReference>
<dbReference type="RefSeq" id="WP_075869196.1">
    <property type="nucleotide sequence ID" value="NZ_CALYQA010000007.1"/>
</dbReference>
<evidence type="ECO:0000256" key="3">
    <source>
        <dbReference type="ARBA" id="ARBA00023002"/>
    </source>
</evidence>
<evidence type="ECO:0000259" key="4">
    <source>
        <dbReference type="Pfam" id="PF00724"/>
    </source>
</evidence>
<dbReference type="SUPFAM" id="SSF51395">
    <property type="entry name" value="FMN-linked oxidoreductases"/>
    <property type="match status" value="1"/>
</dbReference>
<dbReference type="OrthoDB" id="9804454at2"/>
<comment type="cofactor">
    <cofactor evidence="1">
        <name>FMN</name>
        <dbReference type="ChEBI" id="CHEBI:58210"/>
    </cofactor>
</comment>
<dbReference type="InterPro" id="IPR045247">
    <property type="entry name" value="Oye-like"/>
</dbReference>
<dbReference type="Gene3D" id="3.20.20.70">
    <property type="entry name" value="Aldolase class I"/>
    <property type="match status" value="1"/>
</dbReference>
<protein>
    <submittedName>
        <fullName evidence="5">N-ethylmaleimide reductase</fullName>
        <ecNumber evidence="5">1.-.-.-</ecNumber>
    </submittedName>
</protein>
<proteinExistence type="inferred from homology"/>
<evidence type="ECO:0000256" key="1">
    <source>
        <dbReference type="ARBA" id="ARBA00001917"/>
    </source>
</evidence>
<comment type="caution">
    <text evidence="5">The sequence shown here is derived from an EMBL/GenBank/DDBJ whole genome shotgun (WGS) entry which is preliminary data.</text>
</comment>
<dbReference type="InterPro" id="IPR001155">
    <property type="entry name" value="OxRdtase_FMN_N"/>
</dbReference>